<evidence type="ECO:0000313" key="2">
    <source>
        <dbReference type="Proteomes" id="UP000065807"/>
    </source>
</evidence>
<protein>
    <recommendedName>
        <fullName evidence="3">DUF4276 domain-containing protein</fullName>
    </recommendedName>
</protein>
<dbReference type="RefSeq" id="WP_068135006.1">
    <property type="nucleotide sequence ID" value="NZ_AP014924.1"/>
</dbReference>
<sequence>MRFLGLALFAEGPTDYRFLGPLLRRVTEDLCLREASESVEITEVLALVRSRESASLPRELQILDAMRRASGAFSLLFIHADGSGDPVAARKHQVQPAISRILEHGGPSGVGAVPVIPVRETEAWALVDGQALRRAFGTSLDDAELGLPPRPADVERIPDPKAALDHACRIAIGAGHRRRRRAAAFLEAIAESLSLDRLQQVPAFRQFEQDLRDGLEILRVLRGAHG</sequence>
<proteinExistence type="predicted"/>
<keyword evidence="2" id="KW-1185">Reference proteome</keyword>
<evidence type="ECO:0000313" key="1">
    <source>
        <dbReference type="EMBL" id="BAS26884.1"/>
    </source>
</evidence>
<accession>A0A0K2SJ65</accession>
<evidence type="ECO:0008006" key="3">
    <source>
        <dbReference type="Google" id="ProtNLM"/>
    </source>
</evidence>
<gene>
    <name evidence="1" type="ORF">LIP_1027</name>
</gene>
<name>A0A0K2SJ65_LIMPI</name>
<dbReference type="STRING" id="1555112.LIP_1027"/>
<reference evidence="2" key="2">
    <citation type="journal article" date="2016" name="Int. J. Syst. Evol. Microbiol.">
        <title>Complete genome sequence and cell structure of Limnochorda pilosa, a Gram-negative spore-former within the phylum Firmicutes.</title>
        <authorList>
            <person name="Watanabe M."/>
            <person name="Kojima H."/>
            <person name="Fukui M."/>
        </authorList>
    </citation>
    <scope>NUCLEOTIDE SEQUENCE [LARGE SCALE GENOMIC DNA]</scope>
    <source>
        <strain evidence="2">HC45</strain>
    </source>
</reference>
<dbReference type="Pfam" id="PF14103">
    <property type="entry name" value="DUF4276"/>
    <property type="match status" value="1"/>
</dbReference>
<dbReference type="Proteomes" id="UP000065807">
    <property type="component" value="Chromosome"/>
</dbReference>
<dbReference type="AlphaFoldDB" id="A0A0K2SJ65"/>
<dbReference type="KEGG" id="lpil:LIP_1027"/>
<reference evidence="2" key="1">
    <citation type="submission" date="2015-07" db="EMBL/GenBank/DDBJ databases">
        <title>Complete genome sequence and phylogenetic analysis of Limnochorda pilosa.</title>
        <authorList>
            <person name="Watanabe M."/>
            <person name="Kojima H."/>
            <person name="Fukui M."/>
        </authorList>
    </citation>
    <scope>NUCLEOTIDE SEQUENCE [LARGE SCALE GENOMIC DNA]</scope>
    <source>
        <strain evidence="2">HC45</strain>
    </source>
</reference>
<dbReference type="InterPro" id="IPR025455">
    <property type="entry name" value="DUF4276"/>
</dbReference>
<dbReference type="OrthoDB" id="7596770at2"/>
<dbReference type="EMBL" id="AP014924">
    <property type="protein sequence ID" value="BAS26884.1"/>
    <property type="molecule type" value="Genomic_DNA"/>
</dbReference>
<organism evidence="1 2">
    <name type="scientific">Limnochorda pilosa</name>
    <dbReference type="NCBI Taxonomy" id="1555112"/>
    <lineage>
        <taxon>Bacteria</taxon>
        <taxon>Bacillati</taxon>
        <taxon>Bacillota</taxon>
        <taxon>Limnochordia</taxon>
        <taxon>Limnochordales</taxon>
        <taxon>Limnochordaceae</taxon>
        <taxon>Limnochorda</taxon>
    </lineage>
</organism>